<dbReference type="GeneID" id="98173136"/>
<dbReference type="InterPro" id="IPR048401">
    <property type="entry name" value="SLS1_C"/>
</dbReference>
<gene>
    <name evidence="6" type="ORF">MFIFM68171_02391</name>
</gene>
<evidence type="ECO:0000259" key="5">
    <source>
        <dbReference type="Pfam" id="PF20778"/>
    </source>
</evidence>
<dbReference type="Pfam" id="PF20777">
    <property type="entry name" value="KH_SLS1_2"/>
    <property type="match status" value="1"/>
</dbReference>
<feature type="domain" description="SLS1 C-terminal" evidence="5">
    <location>
        <begin position="471"/>
        <end position="828"/>
    </location>
</feature>
<dbReference type="Proteomes" id="UP001628179">
    <property type="component" value="Unassembled WGS sequence"/>
</dbReference>
<dbReference type="Pfam" id="PF20778">
    <property type="entry name" value="SLS1_C"/>
    <property type="match status" value="1"/>
</dbReference>
<sequence length="886" mass="98654">MLGRKLASSAGFVCLRCRLQLVGTVRRIPFPALAVSPVRYHLRRIGTHDVPAATDGPDGGRPSGETNPETYNETSREVDNEQARPLTASQFTKILGKTEKAEREKHFLPPGQQLSFRRRLYESRGHRMWVEPEGLSVGFLGKPATALVMREATYVRRTLPQLAPDSGNTQLDAASLLPSEAADSESASHIHELMPTYTRVVSGKEFTALKRTLMEGFTAPQLHAYVREWQAVQQLLAEQSASEEPPWILERQPWRPLDADATQNIEPQLCGYVSQNTPPKEKLAIRLMRECWDLSSLDVLDRHDGELSVRLRDIELSLLLRNRRLLGAISRSFPGKPIKISAHTGLITIMAPKTAAEAILNRINSLILQARTDEFAVDLVSPTPIEPAMLDEVGRLTNSVTRLDPTGKKVVITWIHLTDRTRTWENYGETVLRLLRNACSPKRRASFALEVVPPSLARRGRYVTEINYQHKLPWQERLTTWERWVAAVPQPSLSRKSSPRVIIPPTFLPLALDPTQAIREPEERVGSAHGWSSELQTDTTAVFGHVVFAGQEQSSPPPPQPERRPQLDVSRPRTFVPLLPPLLSLDFPTNLHETGLWHTTIVIRLAPDPDMSPDLASSAPDLELRIEADNRELKRIISLRALMHTFTGDVLFPSCPVDARITQQCYFTLPGRHINKHAGPLSTDFLAKSDLRPWEGKLKTPHHVRGLRLPRRLLSQISFQPPSPSPSTGSGKKNGEINSNRKPIIEPKASDNELVTLDYRFATIELQRTVAAEYASLKLRYTNIEAGQRGGRRAEISLEAAPVTEAEARAAGAPGVEVAGEGNAAFVDDTVSWASFTSHIMNMAKEPSAPPAKPVHPLHFIRAVTGVPNERGDLKWQTETELGNAL</sequence>
<feature type="region of interest" description="Disordered" evidence="1">
    <location>
        <begin position="550"/>
        <end position="570"/>
    </location>
</feature>
<dbReference type="Pfam" id="PF14611">
    <property type="entry name" value="KH_SLS1_1"/>
    <property type="match status" value="1"/>
</dbReference>
<dbReference type="RefSeq" id="XP_070913914.1">
    <property type="nucleotide sequence ID" value="XM_071057813.1"/>
</dbReference>
<comment type="caution">
    <text evidence="6">The sequence shown here is derived from an EMBL/GenBank/DDBJ whole genome shotgun (WGS) entry which is preliminary data.</text>
</comment>
<dbReference type="EMBL" id="BAAFSV010000001">
    <property type="protein sequence ID" value="GAB1312181.1"/>
    <property type="molecule type" value="Genomic_DNA"/>
</dbReference>
<proteinExistence type="predicted"/>
<feature type="compositionally biased region" description="Polar residues" evidence="1">
    <location>
        <begin position="64"/>
        <end position="73"/>
    </location>
</feature>
<evidence type="ECO:0008006" key="8">
    <source>
        <dbReference type="Google" id="ProtNLM"/>
    </source>
</evidence>
<dbReference type="InterPro" id="IPR032741">
    <property type="entry name" value="Sls1_KH-1"/>
</dbReference>
<dbReference type="Pfam" id="PF20776">
    <property type="entry name" value="SLS1_N"/>
    <property type="match status" value="1"/>
</dbReference>
<evidence type="ECO:0000259" key="2">
    <source>
        <dbReference type="Pfam" id="PF14611"/>
    </source>
</evidence>
<evidence type="ECO:0000259" key="3">
    <source>
        <dbReference type="Pfam" id="PF20776"/>
    </source>
</evidence>
<dbReference type="InterPro" id="IPR048748">
    <property type="entry name" value="SLS1_KH2"/>
</dbReference>
<evidence type="ECO:0000313" key="6">
    <source>
        <dbReference type="EMBL" id="GAB1312181.1"/>
    </source>
</evidence>
<protein>
    <recommendedName>
        <fullName evidence="8">Mitochondrial inner-membrane-bound regulator-domain-containing protein</fullName>
    </recommendedName>
</protein>
<organism evidence="6 7">
    <name type="scientific">Madurella fahalii</name>
    <dbReference type="NCBI Taxonomy" id="1157608"/>
    <lineage>
        <taxon>Eukaryota</taxon>
        <taxon>Fungi</taxon>
        <taxon>Dikarya</taxon>
        <taxon>Ascomycota</taxon>
        <taxon>Pezizomycotina</taxon>
        <taxon>Sordariomycetes</taxon>
        <taxon>Sordariomycetidae</taxon>
        <taxon>Sordariales</taxon>
        <taxon>Sordariales incertae sedis</taxon>
        <taxon>Madurella</taxon>
    </lineage>
</organism>
<feature type="domain" description="SLS1 first KH" evidence="2">
    <location>
        <begin position="305"/>
        <end position="366"/>
    </location>
</feature>
<reference evidence="6 7" key="1">
    <citation type="submission" date="2024-09" db="EMBL/GenBank/DDBJ databases">
        <title>Itraconazole resistance in Madurella fahalii resulting from another homologue of gene encoding cytochrome P450 14-alpha sterol demethylase (CYP51).</title>
        <authorList>
            <person name="Yoshioka I."/>
            <person name="Fahal A.H."/>
            <person name="Kaneko S."/>
            <person name="Yaguchi T."/>
        </authorList>
    </citation>
    <scope>NUCLEOTIDE SEQUENCE [LARGE SCALE GENOMIC DNA]</scope>
    <source>
        <strain evidence="6 7">IFM 68171</strain>
    </source>
</reference>
<name>A0ABQ0G354_9PEZI</name>
<keyword evidence="7" id="KW-1185">Reference proteome</keyword>
<evidence type="ECO:0000313" key="7">
    <source>
        <dbReference type="Proteomes" id="UP001628179"/>
    </source>
</evidence>
<feature type="region of interest" description="Disordered" evidence="1">
    <location>
        <begin position="49"/>
        <end position="88"/>
    </location>
</feature>
<feature type="domain" description="SLS1 N-terminal" evidence="3">
    <location>
        <begin position="180"/>
        <end position="295"/>
    </location>
</feature>
<evidence type="ECO:0000259" key="4">
    <source>
        <dbReference type="Pfam" id="PF20777"/>
    </source>
</evidence>
<accession>A0ABQ0G354</accession>
<evidence type="ECO:0000256" key="1">
    <source>
        <dbReference type="SAM" id="MobiDB-lite"/>
    </source>
</evidence>
<feature type="domain" description="SLS1 second KH" evidence="4">
    <location>
        <begin position="383"/>
        <end position="438"/>
    </location>
</feature>
<dbReference type="InterPro" id="IPR048400">
    <property type="entry name" value="SLS1_N"/>
</dbReference>
<feature type="region of interest" description="Disordered" evidence="1">
    <location>
        <begin position="717"/>
        <end position="745"/>
    </location>
</feature>